<accession>A0A518BKT5</accession>
<feature type="transmembrane region" description="Helical" evidence="1">
    <location>
        <begin position="356"/>
        <end position="383"/>
    </location>
</feature>
<reference evidence="2 3" key="1">
    <citation type="submission" date="2019-02" db="EMBL/GenBank/DDBJ databases">
        <title>Deep-cultivation of Planctomycetes and their phenomic and genomic characterization uncovers novel biology.</title>
        <authorList>
            <person name="Wiegand S."/>
            <person name="Jogler M."/>
            <person name="Boedeker C."/>
            <person name="Pinto D."/>
            <person name="Vollmers J."/>
            <person name="Rivas-Marin E."/>
            <person name="Kohn T."/>
            <person name="Peeters S.H."/>
            <person name="Heuer A."/>
            <person name="Rast P."/>
            <person name="Oberbeckmann S."/>
            <person name="Bunk B."/>
            <person name="Jeske O."/>
            <person name="Meyerdierks A."/>
            <person name="Storesund J.E."/>
            <person name="Kallscheuer N."/>
            <person name="Luecker S."/>
            <person name="Lage O.M."/>
            <person name="Pohl T."/>
            <person name="Merkel B.J."/>
            <person name="Hornburger P."/>
            <person name="Mueller R.-W."/>
            <person name="Bruemmer F."/>
            <person name="Labrenz M."/>
            <person name="Spormann A.M."/>
            <person name="Op den Camp H."/>
            <person name="Overmann J."/>
            <person name="Amann R."/>
            <person name="Jetten M.S.M."/>
            <person name="Mascher T."/>
            <person name="Medema M.H."/>
            <person name="Devos D.P."/>
            <person name="Kaster A.-K."/>
            <person name="Ovreas L."/>
            <person name="Rohde M."/>
            <person name="Galperin M.Y."/>
            <person name="Jogler C."/>
        </authorList>
    </citation>
    <scope>NUCLEOTIDE SEQUENCE [LARGE SCALE GENOMIC DNA]</scope>
    <source>
        <strain evidence="2 3">Pla133</strain>
    </source>
</reference>
<sequence precursor="true">MKAVAYLTLSEARHRPGPHLLLIGTLALALFLPWTTRALVGRLETALVARADATPLTAGSAGSRLDLTLASLYFREVDLEPVGADLWDELAADHGGVAVPLRLGAHARGFPVVGTSPEYYEQRGLGLASGERPLIVGECLLGSEVARTLGLTTGAELFSDQDELYDLSVPQALRMHVCGVLAPSGGPDDRAVFTDVGTSWAIEGLAHGHGNANDPALDPRLVIADLEGNRVLSGAYVPPAEIGPADLADFHAHGERADLPLSAVLFFPHSTKARTLVRARIDLREGLQMVAPRAVVDEILGVVFRVQRLLDLFSIAVGVTALALGGLIVGLSIRLRAPELRTLDRLGAGRSVAAQLVGTQVAGQLATAFAVAALAVALTLALLPDLTRWL</sequence>
<evidence type="ECO:0008006" key="4">
    <source>
        <dbReference type="Google" id="ProtNLM"/>
    </source>
</evidence>
<proteinExistence type="predicted"/>
<dbReference type="RefSeq" id="WP_145065896.1">
    <property type="nucleotide sequence ID" value="NZ_CP036287.1"/>
</dbReference>
<keyword evidence="1" id="KW-1133">Transmembrane helix</keyword>
<organism evidence="2 3">
    <name type="scientific">Engelhardtia mirabilis</name>
    <dbReference type="NCBI Taxonomy" id="2528011"/>
    <lineage>
        <taxon>Bacteria</taxon>
        <taxon>Pseudomonadati</taxon>
        <taxon>Planctomycetota</taxon>
        <taxon>Planctomycetia</taxon>
        <taxon>Planctomycetia incertae sedis</taxon>
        <taxon>Engelhardtia</taxon>
    </lineage>
</organism>
<dbReference type="KEGG" id="pbap:Pla133_26780"/>
<dbReference type="Proteomes" id="UP000316921">
    <property type="component" value="Chromosome"/>
</dbReference>
<dbReference type="EMBL" id="CP036287">
    <property type="protein sequence ID" value="QDU67590.1"/>
    <property type="molecule type" value="Genomic_DNA"/>
</dbReference>
<gene>
    <name evidence="2" type="ORF">Pla133_26780</name>
</gene>
<feature type="transmembrane region" description="Helical" evidence="1">
    <location>
        <begin position="312"/>
        <end position="335"/>
    </location>
</feature>
<keyword evidence="1" id="KW-0812">Transmembrane</keyword>
<evidence type="ECO:0000313" key="3">
    <source>
        <dbReference type="Proteomes" id="UP000316921"/>
    </source>
</evidence>
<evidence type="ECO:0000256" key="1">
    <source>
        <dbReference type="SAM" id="Phobius"/>
    </source>
</evidence>
<keyword evidence="1" id="KW-0472">Membrane</keyword>
<protein>
    <recommendedName>
        <fullName evidence="4">MacB-like periplasmic core domain-containing protein</fullName>
    </recommendedName>
</protein>
<name>A0A518BKT5_9BACT</name>
<evidence type="ECO:0000313" key="2">
    <source>
        <dbReference type="EMBL" id="QDU67590.1"/>
    </source>
</evidence>
<keyword evidence="3" id="KW-1185">Reference proteome</keyword>
<dbReference type="AlphaFoldDB" id="A0A518BKT5"/>